<evidence type="ECO:0008006" key="4">
    <source>
        <dbReference type="Google" id="ProtNLM"/>
    </source>
</evidence>
<feature type="region of interest" description="Disordered" evidence="1">
    <location>
        <begin position="1"/>
        <end position="21"/>
    </location>
</feature>
<accession>A0AAN9MM35</accession>
<dbReference type="Gene3D" id="1.20.140.40">
    <property type="entry name" value="Invertase/pectin methylesterase inhibitor family protein"/>
    <property type="match status" value="1"/>
</dbReference>
<dbReference type="NCBIfam" id="TIGR01614">
    <property type="entry name" value="PME_inhib"/>
    <property type="match status" value="1"/>
</dbReference>
<proteinExistence type="predicted"/>
<dbReference type="AlphaFoldDB" id="A0AAN9MM35"/>
<dbReference type="PANTHER" id="PTHR31890">
    <property type="entry name" value="PLANT INVERTASE/PECTIN METHYLESTERASE INHIBITOR SUPERFAMILY PROTEIN"/>
    <property type="match status" value="1"/>
</dbReference>
<dbReference type="InterPro" id="IPR034088">
    <property type="entry name" value="Pla_a_1-like"/>
</dbReference>
<keyword evidence="3" id="KW-1185">Reference proteome</keyword>
<reference evidence="2 3" key="1">
    <citation type="submission" date="2024-01" db="EMBL/GenBank/DDBJ databases">
        <title>The genomes of 5 underutilized Papilionoideae crops provide insights into root nodulation and disease resistanc.</title>
        <authorList>
            <person name="Jiang F."/>
        </authorList>
    </citation>
    <scope>NUCLEOTIDE SEQUENCE [LARGE SCALE GENOMIC DNA]</scope>
    <source>
        <strain evidence="2">JINMINGXINNONG_FW02</strain>
        <tissue evidence="2">Leaves</tissue>
    </source>
</reference>
<evidence type="ECO:0000313" key="3">
    <source>
        <dbReference type="Proteomes" id="UP001374584"/>
    </source>
</evidence>
<protein>
    <recommendedName>
        <fullName evidence="4">Pectinesterase inhibitor domain-containing protein</fullName>
    </recommendedName>
</protein>
<dbReference type="SUPFAM" id="SSF101148">
    <property type="entry name" value="Plant invertase/pectin methylesterase inhibitor"/>
    <property type="match status" value="1"/>
</dbReference>
<organism evidence="2 3">
    <name type="scientific">Phaseolus coccineus</name>
    <name type="common">Scarlet runner bean</name>
    <name type="synonym">Phaseolus multiflorus</name>
    <dbReference type="NCBI Taxonomy" id="3886"/>
    <lineage>
        <taxon>Eukaryota</taxon>
        <taxon>Viridiplantae</taxon>
        <taxon>Streptophyta</taxon>
        <taxon>Embryophyta</taxon>
        <taxon>Tracheophyta</taxon>
        <taxon>Spermatophyta</taxon>
        <taxon>Magnoliopsida</taxon>
        <taxon>eudicotyledons</taxon>
        <taxon>Gunneridae</taxon>
        <taxon>Pentapetalae</taxon>
        <taxon>rosids</taxon>
        <taxon>fabids</taxon>
        <taxon>Fabales</taxon>
        <taxon>Fabaceae</taxon>
        <taxon>Papilionoideae</taxon>
        <taxon>50 kb inversion clade</taxon>
        <taxon>NPAAA clade</taxon>
        <taxon>indigoferoid/millettioid clade</taxon>
        <taxon>Phaseoleae</taxon>
        <taxon>Phaseolus</taxon>
    </lineage>
</organism>
<evidence type="ECO:0000313" key="2">
    <source>
        <dbReference type="EMBL" id="KAK7357190.1"/>
    </source>
</evidence>
<dbReference type="InterPro" id="IPR035513">
    <property type="entry name" value="Invertase/methylesterase_inhib"/>
</dbReference>
<dbReference type="Proteomes" id="UP001374584">
    <property type="component" value="Unassembled WGS sequence"/>
</dbReference>
<dbReference type="PANTHER" id="PTHR31890:SF24">
    <property type="entry name" value="PLANT INVERTASE_PECTIN METHYLESTERASE INHIBITOR PROTEIN"/>
    <property type="match status" value="1"/>
</dbReference>
<dbReference type="GO" id="GO:0004857">
    <property type="term" value="F:enzyme inhibitor activity"/>
    <property type="evidence" value="ECO:0007669"/>
    <property type="project" value="InterPro"/>
</dbReference>
<dbReference type="EMBL" id="JAYMYR010000006">
    <property type="protein sequence ID" value="KAK7357190.1"/>
    <property type="molecule type" value="Genomic_DNA"/>
</dbReference>
<sequence length="203" mass="21679">MKKELIPHTKRSKAPINKKAPSREMNSSALCSLVVVLCVVMVSYSPMAANASGEQGLAEKICMKSLEDKEGCLLLLKQADPKIAKAKSFEDLAQATLEWALAKSKDGQAFLKGLAQIDKNPAIAQCANFDYDGVVASFKSALEGFKDDPQTASYDAKVAGDGPTGCDRGLASANINNPAITALNRQIFLLSNMAFNAVCKIHL</sequence>
<gene>
    <name evidence="2" type="ORF">VNO80_16473</name>
</gene>
<evidence type="ECO:0000256" key="1">
    <source>
        <dbReference type="SAM" id="MobiDB-lite"/>
    </source>
</evidence>
<comment type="caution">
    <text evidence="2">The sequence shown here is derived from an EMBL/GenBank/DDBJ whole genome shotgun (WGS) entry which is preliminary data.</text>
</comment>
<dbReference type="CDD" id="cd15795">
    <property type="entry name" value="PMEI-Pla_a_1_like"/>
    <property type="match status" value="1"/>
</dbReference>
<dbReference type="InterPro" id="IPR006501">
    <property type="entry name" value="Pectinesterase_inhib_dom"/>
</dbReference>
<name>A0AAN9MM35_PHACN</name>